<dbReference type="SUPFAM" id="SSF103243">
    <property type="entry name" value="KA1-like"/>
    <property type="match status" value="1"/>
</dbReference>
<keyword evidence="10" id="KW-0479">Metal-binding</keyword>
<evidence type="ECO:0000256" key="16">
    <source>
        <dbReference type="ARBA" id="ARBA00047899"/>
    </source>
</evidence>
<dbReference type="Pfam" id="PF00069">
    <property type="entry name" value="Pkinase"/>
    <property type="match status" value="1"/>
</dbReference>
<dbReference type="InterPro" id="IPR001772">
    <property type="entry name" value="KA1_dom"/>
</dbReference>
<dbReference type="EC" id="2.7.11.1" evidence="5"/>
<evidence type="ECO:0000259" key="21">
    <source>
        <dbReference type="PROSITE" id="PS50030"/>
    </source>
</evidence>
<dbReference type="CDD" id="cd14406">
    <property type="entry name" value="UBA_MARK2"/>
    <property type="match status" value="1"/>
</dbReference>
<evidence type="ECO:0000256" key="5">
    <source>
        <dbReference type="ARBA" id="ARBA00012513"/>
    </source>
</evidence>
<dbReference type="GO" id="GO:0005524">
    <property type="term" value="F:ATP binding"/>
    <property type="evidence" value="ECO:0007669"/>
    <property type="project" value="UniProtKB-KW"/>
</dbReference>
<evidence type="ECO:0000256" key="6">
    <source>
        <dbReference type="ARBA" id="ARBA00022490"/>
    </source>
</evidence>
<evidence type="ECO:0000256" key="3">
    <source>
        <dbReference type="ARBA" id="ARBA00004496"/>
    </source>
</evidence>
<evidence type="ECO:0000256" key="10">
    <source>
        <dbReference type="ARBA" id="ARBA00022723"/>
    </source>
</evidence>
<gene>
    <name evidence="23" type="primary">mark2b</name>
</gene>
<evidence type="ECO:0000256" key="2">
    <source>
        <dbReference type="ARBA" id="ARBA00004279"/>
    </source>
</evidence>
<reference evidence="23" key="2">
    <citation type="submission" date="2025-08" db="UniProtKB">
        <authorList>
            <consortium name="Ensembl"/>
        </authorList>
    </citation>
    <scope>IDENTIFICATION</scope>
</reference>
<dbReference type="InterPro" id="IPR049508">
    <property type="entry name" value="MARK1-4_cat"/>
</dbReference>
<dbReference type="GO" id="GO:0050321">
    <property type="term" value="F:tau-protein kinase activity"/>
    <property type="evidence" value="ECO:0007669"/>
    <property type="project" value="TreeGrafter"/>
</dbReference>
<evidence type="ECO:0000256" key="7">
    <source>
        <dbReference type="ARBA" id="ARBA00022527"/>
    </source>
</evidence>
<dbReference type="InterPro" id="IPR011009">
    <property type="entry name" value="Kinase-like_dom_sf"/>
</dbReference>
<feature type="domain" description="Protein kinase" evidence="20">
    <location>
        <begin position="49"/>
        <end position="303"/>
    </location>
</feature>
<organism evidence="23 24">
    <name type="scientific">Oncorhynchus tshawytscha</name>
    <name type="common">Chinook salmon</name>
    <name type="synonym">Salmo tshawytscha</name>
    <dbReference type="NCBI Taxonomy" id="74940"/>
    <lineage>
        <taxon>Eukaryota</taxon>
        <taxon>Metazoa</taxon>
        <taxon>Chordata</taxon>
        <taxon>Craniata</taxon>
        <taxon>Vertebrata</taxon>
        <taxon>Euteleostomi</taxon>
        <taxon>Actinopterygii</taxon>
        <taxon>Neopterygii</taxon>
        <taxon>Teleostei</taxon>
        <taxon>Protacanthopterygii</taxon>
        <taxon>Salmoniformes</taxon>
        <taxon>Salmonidae</taxon>
        <taxon>Salmoninae</taxon>
        <taxon>Oncorhynchus</taxon>
    </lineage>
</organism>
<evidence type="ECO:0000256" key="17">
    <source>
        <dbReference type="ARBA" id="ARBA00048679"/>
    </source>
</evidence>
<dbReference type="Pfam" id="PF00627">
    <property type="entry name" value="UBA"/>
    <property type="match status" value="1"/>
</dbReference>
<evidence type="ECO:0000256" key="11">
    <source>
        <dbReference type="ARBA" id="ARBA00022741"/>
    </source>
</evidence>
<evidence type="ECO:0000259" key="22">
    <source>
        <dbReference type="PROSITE" id="PS50032"/>
    </source>
</evidence>
<reference evidence="23" key="3">
    <citation type="submission" date="2025-09" db="UniProtKB">
        <authorList>
            <consortium name="Ensembl"/>
        </authorList>
    </citation>
    <scope>IDENTIFICATION</scope>
</reference>
<dbReference type="PROSITE" id="PS50032">
    <property type="entry name" value="KA1"/>
    <property type="match status" value="1"/>
</dbReference>
<evidence type="ECO:0000313" key="23">
    <source>
        <dbReference type="Ensembl" id="ENSOTSP00005157447.1"/>
    </source>
</evidence>
<dbReference type="Proteomes" id="UP000694402">
    <property type="component" value="Unassembled WGS sequence"/>
</dbReference>
<feature type="region of interest" description="Disordered" evidence="18">
    <location>
        <begin position="503"/>
        <end position="552"/>
    </location>
</feature>
<keyword evidence="8" id="KW-0597">Phosphoprotein</keyword>
<evidence type="ECO:0000259" key="20">
    <source>
        <dbReference type="PROSITE" id="PS50011"/>
    </source>
</evidence>
<evidence type="ECO:0000256" key="18">
    <source>
        <dbReference type="SAM" id="MobiDB-lite"/>
    </source>
</evidence>
<feature type="compositionally biased region" description="Low complexity" evidence="18">
    <location>
        <begin position="512"/>
        <end position="521"/>
    </location>
</feature>
<keyword evidence="6" id="KW-0963">Cytoplasm</keyword>
<dbReference type="FunFam" id="3.30.310.80:FF:000001">
    <property type="entry name" value="Non-specific serine/threonine protein kinase"/>
    <property type="match status" value="1"/>
</dbReference>
<feature type="region of interest" description="Disordered" evidence="18">
    <location>
        <begin position="370"/>
        <end position="434"/>
    </location>
</feature>
<evidence type="ECO:0000313" key="24">
    <source>
        <dbReference type="Proteomes" id="UP000694402"/>
    </source>
</evidence>
<dbReference type="SUPFAM" id="SSF56112">
    <property type="entry name" value="Protein kinase-like (PK-like)"/>
    <property type="match status" value="1"/>
</dbReference>
<dbReference type="SMART" id="SM00220">
    <property type="entry name" value="S_TKc"/>
    <property type="match status" value="1"/>
</dbReference>
<dbReference type="Gene3D" id="1.10.8.10">
    <property type="entry name" value="DNA helicase RuvA subunit, C-terminal domain"/>
    <property type="match status" value="1"/>
</dbReference>
<dbReference type="AlphaFoldDB" id="A0AAZ3SWD4"/>
<accession>A0AAZ3SWD4</accession>
<name>A0AAZ3SWD4_ONCTS</name>
<evidence type="ECO:0000256" key="19">
    <source>
        <dbReference type="SAM" id="SignalP"/>
    </source>
</evidence>
<evidence type="ECO:0000256" key="4">
    <source>
        <dbReference type="ARBA" id="ARBA00006234"/>
    </source>
</evidence>
<dbReference type="GO" id="GO:0035556">
    <property type="term" value="P:intracellular signal transduction"/>
    <property type="evidence" value="ECO:0007669"/>
    <property type="project" value="TreeGrafter"/>
</dbReference>
<comment type="catalytic activity">
    <reaction evidence="17">
        <text>L-seryl-[protein] + ATP = O-phospho-L-seryl-[protein] + ADP + H(+)</text>
        <dbReference type="Rhea" id="RHEA:17989"/>
        <dbReference type="Rhea" id="RHEA-COMP:9863"/>
        <dbReference type="Rhea" id="RHEA-COMP:11604"/>
        <dbReference type="ChEBI" id="CHEBI:15378"/>
        <dbReference type="ChEBI" id="CHEBI:29999"/>
        <dbReference type="ChEBI" id="CHEBI:30616"/>
        <dbReference type="ChEBI" id="CHEBI:83421"/>
        <dbReference type="ChEBI" id="CHEBI:456216"/>
        <dbReference type="EC" id="2.7.11.1"/>
    </reaction>
</comment>
<sequence length="646" mass="72760">MIPVLKQLFPLLSLLPFYQDTKAGGRPSMPRCRNSVATTAEETPHIGNYRLLKTIGKGNFAKVKLARHVLTGKEVTQTHTLFNIHTADYLLCPLQLFREVRIMKLLNHPNIVKLFEVIETEKTLYLVMEYASGGEVFDYLVAHGRMKEKEARAKFRQIVSAVQYCHQKCIVHRDLKAENLLLDSDMNIKIADFGFSNEFVMGSKLDTFCGSPPYAAPELFQGKKYDGPEVDVWSLGVILYTLVSGSLPFDGQNLKELRERVLRGKYRIPFYMSTDCENLLKKFLILNPTKRGSLEQIMKDRWMNVGHEEEELKPYIEPMPDYKDPKRTEIMIQMGYSMEEVQDSLVNQKYNEVMATYLLLDYTNHELDEGIIKPRPGNELSKSSAPSPPSKVQRSISSNQKPRRATDQGEIRVTPHQRPPGASPSAHNISSSAVTDRTNFSRGVAIRSTFHAGQQRGARDQQGSPGAPVSPSLSHGNSQTRRPGATGIFSKFTSKFVRRSMLSSTVDKSEKSGVLGSSHSGSGDENKDNSSPVSGTATPPPKDPSTKPRSLRFTWSMKTTSSLDPGEMMREIRKVLESNSCEYELRERYMLLCIFGNPSRDDFVQWEMEVCKLPRLSLNGVRFKRISGTSIAFKNIASKIANELKL</sequence>
<keyword evidence="7" id="KW-0723">Serine/threonine-protein kinase</keyword>
<dbReference type="InterPro" id="IPR015940">
    <property type="entry name" value="UBA"/>
</dbReference>
<feature type="domain" description="KA1" evidence="22">
    <location>
        <begin position="597"/>
        <end position="646"/>
    </location>
</feature>
<dbReference type="Gene3D" id="3.30.310.80">
    <property type="entry name" value="Kinase associated domain 1, KA1"/>
    <property type="match status" value="1"/>
</dbReference>
<keyword evidence="12" id="KW-0418">Kinase</keyword>
<feature type="compositionally biased region" description="Polar residues" evidence="18">
    <location>
        <begin position="471"/>
        <end position="481"/>
    </location>
</feature>
<feature type="signal peptide" evidence="19">
    <location>
        <begin position="1"/>
        <end position="23"/>
    </location>
</feature>
<feature type="chain" id="PRO_5044258146" description="non-specific serine/threonine protein kinase" evidence="19">
    <location>
        <begin position="24"/>
        <end position="646"/>
    </location>
</feature>
<feature type="domain" description="UBA" evidence="21">
    <location>
        <begin position="322"/>
        <end position="361"/>
    </location>
</feature>
<dbReference type="PROSITE" id="PS50011">
    <property type="entry name" value="PROTEIN_KINASE_DOM"/>
    <property type="match status" value="1"/>
</dbReference>
<proteinExistence type="inferred from homology"/>
<dbReference type="SMART" id="SM00165">
    <property type="entry name" value="UBA"/>
    <property type="match status" value="1"/>
</dbReference>
<evidence type="ECO:0000256" key="8">
    <source>
        <dbReference type="ARBA" id="ARBA00022553"/>
    </source>
</evidence>
<evidence type="ECO:0000256" key="12">
    <source>
        <dbReference type="ARBA" id="ARBA00022777"/>
    </source>
</evidence>
<dbReference type="GO" id="GO:0005737">
    <property type="term" value="C:cytoplasm"/>
    <property type="evidence" value="ECO:0007669"/>
    <property type="project" value="UniProtKB-SubCell"/>
</dbReference>
<dbReference type="Gene3D" id="1.10.510.10">
    <property type="entry name" value="Transferase(Phosphotransferase) domain 1"/>
    <property type="match status" value="1"/>
</dbReference>
<dbReference type="InterPro" id="IPR000719">
    <property type="entry name" value="Prot_kinase_dom"/>
</dbReference>
<keyword evidence="13" id="KW-0067">ATP-binding</keyword>
<dbReference type="FunFam" id="1.10.510.10:FF:000156">
    <property type="entry name" value="Serine/threonine-protein kinase SIK3 homolog"/>
    <property type="match status" value="1"/>
</dbReference>
<keyword evidence="15" id="KW-0966">Cell projection</keyword>
<dbReference type="GeneTree" id="ENSGT00940000155031"/>
<dbReference type="PROSITE" id="PS00108">
    <property type="entry name" value="PROTEIN_KINASE_ST"/>
    <property type="match status" value="1"/>
</dbReference>
<feature type="compositionally biased region" description="Polar residues" evidence="18">
    <location>
        <begin position="425"/>
        <end position="434"/>
    </location>
</feature>
<evidence type="ECO:0000256" key="15">
    <source>
        <dbReference type="ARBA" id="ARBA00023273"/>
    </source>
</evidence>
<keyword evidence="9" id="KW-0808">Transferase</keyword>
<dbReference type="GO" id="GO:0046872">
    <property type="term" value="F:metal ion binding"/>
    <property type="evidence" value="ECO:0007669"/>
    <property type="project" value="UniProtKB-KW"/>
</dbReference>
<dbReference type="PANTHER" id="PTHR24346">
    <property type="entry name" value="MAP/MICROTUBULE AFFINITY-REGULATING KINASE"/>
    <property type="match status" value="1"/>
</dbReference>
<evidence type="ECO:0000256" key="14">
    <source>
        <dbReference type="ARBA" id="ARBA00022842"/>
    </source>
</evidence>
<dbReference type="Pfam" id="PF02149">
    <property type="entry name" value="KA1"/>
    <property type="match status" value="1"/>
</dbReference>
<comment type="cofactor">
    <cofactor evidence="1">
        <name>Mg(2+)</name>
        <dbReference type="ChEBI" id="CHEBI:18420"/>
    </cofactor>
</comment>
<dbReference type="FunFam" id="1.10.8.10:FF:000005">
    <property type="entry name" value="Non-specific serine/threonine protein kinase"/>
    <property type="match status" value="1"/>
</dbReference>
<comment type="catalytic activity">
    <reaction evidence="16">
        <text>L-threonyl-[protein] + ATP = O-phospho-L-threonyl-[protein] + ADP + H(+)</text>
        <dbReference type="Rhea" id="RHEA:46608"/>
        <dbReference type="Rhea" id="RHEA-COMP:11060"/>
        <dbReference type="Rhea" id="RHEA-COMP:11605"/>
        <dbReference type="ChEBI" id="CHEBI:15378"/>
        <dbReference type="ChEBI" id="CHEBI:30013"/>
        <dbReference type="ChEBI" id="CHEBI:30616"/>
        <dbReference type="ChEBI" id="CHEBI:61977"/>
        <dbReference type="ChEBI" id="CHEBI:456216"/>
        <dbReference type="EC" id="2.7.11.1"/>
    </reaction>
</comment>
<dbReference type="FunFam" id="3.30.200.20:FF:000003">
    <property type="entry name" value="Non-specific serine/threonine protein kinase"/>
    <property type="match status" value="1"/>
</dbReference>
<dbReference type="InterPro" id="IPR008271">
    <property type="entry name" value="Ser/Thr_kinase_AS"/>
</dbReference>
<dbReference type="InterPro" id="IPR028375">
    <property type="entry name" value="KA1/Ssp2_C"/>
</dbReference>
<keyword evidence="11" id="KW-0547">Nucleotide-binding</keyword>
<comment type="subcellular location">
    <subcellularLocation>
        <location evidence="2">Cell projection</location>
        <location evidence="2">Dendrite</location>
    </subcellularLocation>
    <subcellularLocation>
        <location evidence="3">Cytoplasm</location>
    </subcellularLocation>
</comment>
<evidence type="ECO:0000256" key="9">
    <source>
        <dbReference type="ARBA" id="ARBA00022679"/>
    </source>
</evidence>
<dbReference type="CDD" id="cd14072">
    <property type="entry name" value="STKc_MARK"/>
    <property type="match status" value="1"/>
</dbReference>
<dbReference type="GO" id="GO:0000226">
    <property type="term" value="P:microtubule cytoskeleton organization"/>
    <property type="evidence" value="ECO:0007669"/>
    <property type="project" value="TreeGrafter"/>
</dbReference>
<protein>
    <recommendedName>
        <fullName evidence="5">non-specific serine/threonine protein kinase</fullName>
        <ecNumber evidence="5">2.7.11.1</ecNumber>
    </recommendedName>
</protein>
<feature type="compositionally biased region" description="Low complexity" evidence="18">
    <location>
        <begin position="452"/>
        <end position="463"/>
    </location>
</feature>
<keyword evidence="24" id="KW-1185">Reference proteome</keyword>
<reference evidence="24" key="1">
    <citation type="journal article" date="2018" name="PLoS ONE">
        <title>Chinook salmon (Oncorhynchus tshawytscha) genome and transcriptome.</title>
        <authorList>
            <person name="Christensen K.A."/>
            <person name="Leong J.S."/>
            <person name="Sakhrani D."/>
            <person name="Biagi C.A."/>
            <person name="Minkley D.R."/>
            <person name="Withler R.E."/>
            <person name="Rondeau E.B."/>
            <person name="Koop B.F."/>
            <person name="Devlin R.H."/>
        </authorList>
    </citation>
    <scope>NUCLEOTIDE SEQUENCE [LARGE SCALE GENOMIC DNA]</scope>
</reference>
<evidence type="ECO:0000256" key="13">
    <source>
        <dbReference type="ARBA" id="ARBA00022840"/>
    </source>
</evidence>
<comment type="similarity">
    <text evidence="4">Belongs to the protein kinase superfamily. CAMK Ser/Thr protein kinase family. SNF1 subfamily.</text>
</comment>
<keyword evidence="14" id="KW-0460">Magnesium</keyword>
<dbReference type="PANTHER" id="PTHR24346:SF56">
    <property type="entry name" value="SERINE_THREONINE-PROTEIN KINASE MARK2"/>
    <property type="match status" value="1"/>
</dbReference>
<dbReference type="GO" id="GO:0030425">
    <property type="term" value="C:dendrite"/>
    <property type="evidence" value="ECO:0007669"/>
    <property type="project" value="UniProtKB-SubCell"/>
</dbReference>
<dbReference type="Gene3D" id="3.30.200.20">
    <property type="entry name" value="Phosphorylase Kinase, domain 1"/>
    <property type="match status" value="1"/>
</dbReference>
<dbReference type="Ensembl" id="ENSOTST00005118166.1">
    <property type="protein sequence ID" value="ENSOTSP00005157447.1"/>
    <property type="gene ID" value="ENSOTSG00005068220.1"/>
</dbReference>
<evidence type="ECO:0000256" key="1">
    <source>
        <dbReference type="ARBA" id="ARBA00001946"/>
    </source>
</evidence>
<dbReference type="PROSITE" id="PS50030">
    <property type="entry name" value="UBA"/>
    <property type="match status" value="1"/>
</dbReference>
<keyword evidence="19" id="KW-0732">Signal</keyword>
<feature type="region of interest" description="Disordered" evidence="18">
    <location>
        <begin position="451"/>
        <end position="487"/>
    </location>
</feature>